<feature type="region of interest" description="Disordered" evidence="1">
    <location>
        <begin position="502"/>
        <end position="524"/>
    </location>
</feature>
<dbReference type="PANTHER" id="PTHR23273">
    <property type="entry name" value="REPLICATION FACTOR A 1, RFA1"/>
    <property type="match status" value="1"/>
</dbReference>
<dbReference type="PANTHER" id="PTHR23273:SF159">
    <property type="entry name" value="REPLICATION FACTOR A C-TERMINAL DOMAIN-CONTAINING PROTEIN"/>
    <property type="match status" value="1"/>
</dbReference>
<dbReference type="GO" id="GO:0007004">
    <property type="term" value="P:telomere maintenance via telomerase"/>
    <property type="evidence" value="ECO:0007669"/>
    <property type="project" value="TreeGrafter"/>
</dbReference>
<organism evidence="3 4">
    <name type="scientific">Brassica cretica</name>
    <name type="common">Mustard</name>
    <dbReference type="NCBI Taxonomy" id="69181"/>
    <lineage>
        <taxon>Eukaryota</taxon>
        <taxon>Viridiplantae</taxon>
        <taxon>Streptophyta</taxon>
        <taxon>Embryophyta</taxon>
        <taxon>Tracheophyta</taxon>
        <taxon>Spermatophyta</taxon>
        <taxon>Magnoliopsida</taxon>
        <taxon>eudicotyledons</taxon>
        <taxon>Gunneridae</taxon>
        <taxon>Pentapetalae</taxon>
        <taxon>rosids</taxon>
        <taxon>malvids</taxon>
        <taxon>Brassicales</taxon>
        <taxon>Brassicaceae</taxon>
        <taxon>Brassiceae</taxon>
        <taxon>Brassica</taxon>
    </lineage>
</organism>
<evidence type="ECO:0000259" key="2">
    <source>
        <dbReference type="Pfam" id="PF08646"/>
    </source>
</evidence>
<dbReference type="GO" id="GO:0000724">
    <property type="term" value="P:double-strand break repair via homologous recombination"/>
    <property type="evidence" value="ECO:0007669"/>
    <property type="project" value="TreeGrafter"/>
</dbReference>
<proteinExistence type="predicted"/>
<dbReference type="GO" id="GO:0003684">
    <property type="term" value="F:damaged DNA binding"/>
    <property type="evidence" value="ECO:0007669"/>
    <property type="project" value="TreeGrafter"/>
</dbReference>
<dbReference type="Gene3D" id="2.40.50.140">
    <property type="entry name" value="Nucleic acid-binding proteins"/>
    <property type="match status" value="3"/>
</dbReference>
<dbReference type="GO" id="GO:0051321">
    <property type="term" value="P:meiotic cell cycle"/>
    <property type="evidence" value="ECO:0007669"/>
    <property type="project" value="TreeGrafter"/>
</dbReference>
<protein>
    <recommendedName>
        <fullName evidence="2">Replication factor A C-terminal domain-containing protein</fullName>
    </recommendedName>
</protein>
<dbReference type="EMBL" id="QGKX02001521">
    <property type="protein sequence ID" value="KAF3511559.1"/>
    <property type="molecule type" value="Genomic_DNA"/>
</dbReference>
<accession>A0A8S9P7V2</accession>
<sequence length="680" mass="75589">MAMKRNGKSLVSSDSDEKVVFFKDARNPVKKTLIGLEMLLIDEQGTVIQGFIPPGRIKKYLPDMNQGSVYKLNNFYGSKNKPVYRVADHIATVSFTWNSEMTVLHDIPIHFDEDRFSGPVRLPRPQKKLANEEQLIRHVRHAFHVNFVQSRASNKIISFLQTKTLEPLKPQAMAMKRNGKSHVSSDSDEKVVFFKDVSLGTVIQGFIPSGRIKKYLPDMNQGSVYKLNNFYRSKNKPVYRVADHIATVSFTWNSEMTVLHDIPIHFDEDRFRFHSYEDFEANCDLRGDLYDVVGHMKLVNGQTLTERPILDEVEIATTRHRTCDEALPLGASLSHDAFFECTATIDYVVHGSAWYYIACSGCHAKATKGPTSMVCTNTKCEKVNTTSVAQYRAKISVYDNSDQVVFVLLGDAGRSLTGKHASELVSSYFEANEDKGAEHEVPVPEALISIIGQAHKFCVKVIDHNFSDNTRAITVTKILSQYIPPHTEASVGNNIAATSKGTMLTGDEVPEPSKSRGDSANEEGKRGYRAKISVYDNSDQVVFVLLGDAGRSLTGKHASELVSSYFEANEDKEAEHEVPVPEALTSIIGQTHKFCVKVTDHNFSGNTRAITVTKIFSQYIPSHTEASVGNNIAATSKGTMLTGDEVPEPSKSRGDSANEEGKRGYDSADPEKAKRPRCEN</sequence>
<dbReference type="SUPFAM" id="SSF50249">
    <property type="entry name" value="Nucleic acid-binding proteins"/>
    <property type="match status" value="3"/>
</dbReference>
<dbReference type="InterPro" id="IPR013955">
    <property type="entry name" value="Rep_factor-A_C"/>
</dbReference>
<reference evidence="3" key="1">
    <citation type="submission" date="2019-12" db="EMBL/GenBank/DDBJ databases">
        <title>Genome sequencing and annotation of Brassica cretica.</title>
        <authorList>
            <person name="Studholme D.J."/>
            <person name="Sarris P."/>
        </authorList>
    </citation>
    <scope>NUCLEOTIDE SEQUENCE</scope>
    <source>
        <strain evidence="3">PFS-109/04</strain>
        <tissue evidence="3">Leaf</tissue>
    </source>
</reference>
<feature type="region of interest" description="Disordered" evidence="1">
    <location>
        <begin position="639"/>
        <end position="680"/>
    </location>
</feature>
<feature type="compositionally biased region" description="Basic and acidic residues" evidence="1">
    <location>
        <begin position="511"/>
        <end position="524"/>
    </location>
</feature>
<dbReference type="Proteomes" id="UP000712600">
    <property type="component" value="Unassembled WGS sequence"/>
</dbReference>
<feature type="compositionally biased region" description="Basic and acidic residues" evidence="1">
    <location>
        <begin position="648"/>
        <end position="680"/>
    </location>
</feature>
<dbReference type="InterPro" id="IPR012340">
    <property type="entry name" value="NA-bd_OB-fold"/>
</dbReference>
<dbReference type="CDD" id="cd04480">
    <property type="entry name" value="RPA1_DBD_A_like"/>
    <property type="match status" value="1"/>
</dbReference>
<evidence type="ECO:0000256" key="1">
    <source>
        <dbReference type="SAM" id="MobiDB-lite"/>
    </source>
</evidence>
<comment type="caution">
    <text evidence="3">The sequence shown here is derived from an EMBL/GenBank/DDBJ whole genome shotgun (WGS) entry which is preliminary data.</text>
</comment>
<dbReference type="GO" id="GO:0043047">
    <property type="term" value="F:single-stranded telomeric DNA binding"/>
    <property type="evidence" value="ECO:0007669"/>
    <property type="project" value="TreeGrafter"/>
</dbReference>
<name>A0A8S9P7V2_BRACR</name>
<gene>
    <name evidence="3" type="ORF">F2Q69_00003883</name>
</gene>
<dbReference type="Pfam" id="PF08646">
    <property type="entry name" value="Rep_fac-A_C"/>
    <property type="match status" value="1"/>
</dbReference>
<evidence type="ECO:0000313" key="3">
    <source>
        <dbReference type="EMBL" id="KAF3511559.1"/>
    </source>
</evidence>
<feature type="domain" description="Replication factor A C-terminal" evidence="2">
    <location>
        <begin position="338"/>
        <end position="472"/>
    </location>
</feature>
<evidence type="ECO:0000313" key="4">
    <source>
        <dbReference type="Proteomes" id="UP000712600"/>
    </source>
</evidence>
<dbReference type="GO" id="GO:0006289">
    <property type="term" value="P:nucleotide-excision repair"/>
    <property type="evidence" value="ECO:0007669"/>
    <property type="project" value="TreeGrafter"/>
</dbReference>
<dbReference type="GO" id="GO:0005662">
    <property type="term" value="C:DNA replication factor A complex"/>
    <property type="evidence" value="ECO:0007669"/>
    <property type="project" value="TreeGrafter"/>
</dbReference>
<dbReference type="AlphaFoldDB" id="A0A8S9P7V2"/>